<sequence>MELSFSIQEDKTKKDAEETETPTSRGPGGDVSQTINEEGSTANKPETQGDHAEKSQEQDPKPSSNPTHEDQVEEEKTKENSPPQSEVQRGETTDYNHKKISVKDCLRLEPRLQIRECEWIQPSNDFNMDDPESDEYHIVEGQNQYSLVVDHHLSSDMKASWATKTDHEAVRLVIAAFVNGQATKIAKTRDEHYEIQLDSEDVHKFDESQPSETNAPLEITVTYDLRLLAKTDSWESTLVPASSLDLKDLMSQNPYEPGLVLSDSTHLDFIMKPFQYQIGLLKKMKGMKKVPHKRLQKGLKKGSKTHKEETHFAFQFLLKMYSRVPRGSQLAERIFETCKGHLEWIFLHIEKDQSDGGQFHAGYCANGKKIPRLDEDRTSQHTTLQIIKAGDFMSTFDHDLVPNFMDTALFYDDTPFSDDSSQDTETPQRRDRRTRKFLDTWIRTMQAQHRHERADDTYWQEPLQYALAMHMGKRFLARDAKLSDIFVNDINAPRWAARDLYWHTSFELPYSLWLYDQERSEEIDGQDKKQTPPEKPTSASQQKPNTQTQSQWDQRLIPKLVPAKTVLKGQDFVDQRNIFEISDEWLTGCPEFLHFDPHVPFQNLQEIFAGHPASYPEFSASRRLIVDIPKRRGQMDDQTLVDPQPRTDKDLFDRLQQWRTKAGHMLIKKRVIWLSSGDKRAAEMCPVAVPESERPALTAFFGKHNNSDKYFLDDPSATSNAWKTEFQLSFYQLGKDDGVQSKPEIALAKRIRRGSMGFRFNGDFFDCYWTCHVISSDDRARRKRTGEDPTDQETAANEINQDMETLLHKRLSKETGHLAFAVSENGPKKRPWHQRKVLELILFDEIIAEVTTGTQEILQKINDVLASTIESGLRDNEVIHDLPEKVKETIIFSKIDSNAYFSFSSQWEVLQQLLQVLNEDLSDTIEKINSWQNREKNRGKEILRWTRKDEKRYRPALRRMQISNAESVRQGSRLT</sequence>
<feature type="compositionally biased region" description="Basic and acidic residues" evidence="1">
    <location>
        <begin position="47"/>
        <end position="60"/>
    </location>
</feature>
<feature type="compositionally biased region" description="Basic and acidic residues" evidence="1">
    <location>
        <begin position="67"/>
        <end position="79"/>
    </location>
</feature>
<name>A0ABR3T982_9PEZI</name>
<evidence type="ECO:0000313" key="2">
    <source>
        <dbReference type="EMBL" id="KAL1636110.1"/>
    </source>
</evidence>
<comment type="caution">
    <text evidence="2">The sequence shown here is derived from an EMBL/GenBank/DDBJ whole genome shotgun (WGS) entry which is preliminary data.</text>
</comment>
<feature type="compositionally biased region" description="Polar residues" evidence="1">
    <location>
        <begin position="31"/>
        <end position="46"/>
    </location>
</feature>
<accession>A0ABR3T982</accession>
<dbReference type="EMBL" id="JAKEKT020000106">
    <property type="protein sequence ID" value="KAL1636110.1"/>
    <property type="molecule type" value="Genomic_DNA"/>
</dbReference>
<feature type="compositionally biased region" description="Basic and acidic residues" evidence="1">
    <location>
        <begin position="523"/>
        <end position="532"/>
    </location>
</feature>
<gene>
    <name evidence="2" type="ORF">SLS58_009959</name>
</gene>
<feature type="region of interest" description="Disordered" evidence="1">
    <location>
        <begin position="523"/>
        <end position="554"/>
    </location>
</feature>
<reference evidence="2 3" key="1">
    <citation type="journal article" date="2023" name="Plant Dis.">
        <title>First Report of Diplodia intermedia Causing Canker and Dieback Diseases on Apple Trees in Canada.</title>
        <authorList>
            <person name="Ellouze W."/>
            <person name="Ilyukhin E."/>
            <person name="Sulman M."/>
            <person name="Ali S."/>
        </authorList>
    </citation>
    <scope>NUCLEOTIDE SEQUENCE [LARGE SCALE GENOMIC DNA]</scope>
    <source>
        <strain evidence="2 3">M45-28</strain>
    </source>
</reference>
<proteinExistence type="predicted"/>
<feature type="region of interest" description="Disordered" evidence="1">
    <location>
        <begin position="779"/>
        <end position="799"/>
    </location>
</feature>
<organism evidence="2 3">
    <name type="scientific">Diplodia intermedia</name>
    <dbReference type="NCBI Taxonomy" id="856260"/>
    <lineage>
        <taxon>Eukaryota</taxon>
        <taxon>Fungi</taxon>
        <taxon>Dikarya</taxon>
        <taxon>Ascomycota</taxon>
        <taxon>Pezizomycotina</taxon>
        <taxon>Dothideomycetes</taxon>
        <taxon>Dothideomycetes incertae sedis</taxon>
        <taxon>Botryosphaeriales</taxon>
        <taxon>Botryosphaeriaceae</taxon>
        <taxon>Diplodia</taxon>
    </lineage>
</organism>
<dbReference type="Proteomes" id="UP001521184">
    <property type="component" value="Unassembled WGS sequence"/>
</dbReference>
<evidence type="ECO:0000256" key="1">
    <source>
        <dbReference type="SAM" id="MobiDB-lite"/>
    </source>
</evidence>
<feature type="region of interest" description="Disordered" evidence="1">
    <location>
        <begin position="1"/>
        <end position="95"/>
    </location>
</feature>
<feature type="compositionally biased region" description="Polar residues" evidence="1">
    <location>
        <begin position="537"/>
        <end position="553"/>
    </location>
</feature>
<evidence type="ECO:0000313" key="3">
    <source>
        <dbReference type="Proteomes" id="UP001521184"/>
    </source>
</evidence>
<keyword evidence="3" id="KW-1185">Reference proteome</keyword>
<protein>
    <submittedName>
        <fullName evidence="2">Uncharacterized protein</fullName>
    </submittedName>
</protein>